<dbReference type="InterPro" id="IPR052926">
    <property type="entry name" value="Metallo-beta-lactamase_dom"/>
</dbReference>
<keyword evidence="3" id="KW-1185">Reference proteome</keyword>
<protein>
    <submittedName>
        <fullName evidence="2">MBL fold metallo-hydrolase</fullName>
    </submittedName>
</protein>
<accession>A0A949WUF2</accession>
<dbReference type="EMBL" id="JAEEGC010000026">
    <property type="protein sequence ID" value="MBV7272527.1"/>
    <property type="molecule type" value="Genomic_DNA"/>
</dbReference>
<sequence length="280" mass="32030">MKITILIENNKDDARDLINEHGLSLYIEKDDTRILFDTGKSDNFIKNAEKLGINLKDVDLVVLSHGHTDHGGGLLAFLKINSKAKIYMKRKVQEKYFTGFLLFKKNISISRNIFEKHSNRIEYVDSFTEIVKDIFIITDINKHYKIPDGNKYLFVKDGNRLVKDSFDHELIMVIKENEAICMFTGCSHNGTVNMIESVNSFFPHAHIRALIGGFHLVKIPAIDAIGPSKEEIDLLVDKIISKNINEVYTGHCTGEKSYKKLKYFLGDKIQYMKTGTQIQI</sequence>
<dbReference type="RefSeq" id="WP_218319562.1">
    <property type="nucleotide sequence ID" value="NZ_JAEEGC010000026.1"/>
</dbReference>
<dbReference type="PANTHER" id="PTHR13754:SF13">
    <property type="entry name" value="METALLO-BETA-LACTAMASE SUPERFAMILY PROTEIN (AFU_ORTHOLOGUE AFUA_3G07630)"/>
    <property type="match status" value="1"/>
</dbReference>
<name>A0A949WUF2_9CLOT</name>
<dbReference type="InterPro" id="IPR001279">
    <property type="entry name" value="Metallo-B-lactamas"/>
</dbReference>
<dbReference type="Pfam" id="PF00753">
    <property type="entry name" value="Lactamase_B"/>
    <property type="match status" value="1"/>
</dbReference>
<comment type="caution">
    <text evidence="2">The sequence shown here is derived from an EMBL/GenBank/DDBJ whole genome shotgun (WGS) entry which is preliminary data.</text>
</comment>
<evidence type="ECO:0000313" key="3">
    <source>
        <dbReference type="Proteomes" id="UP000694308"/>
    </source>
</evidence>
<dbReference type="CDD" id="cd07713">
    <property type="entry name" value="DHPS-like_MBL-fold"/>
    <property type="match status" value="1"/>
</dbReference>
<dbReference type="AlphaFoldDB" id="A0A949WUF2"/>
<feature type="domain" description="Metallo-beta-lactamase" evidence="1">
    <location>
        <begin position="22"/>
        <end position="91"/>
    </location>
</feature>
<dbReference type="PANTHER" id="PTHR13754">
    <property type="entry name" value="METALLO-BETA-LACTAMASE SUPERFAMILY PROTEIN"/>
    <property type="match status" value="1"/>
</dbReference>
<evidence type="ECO:0000259" key="1">
    <source>
        <dbReference type="Pfam" id="PF00753"/>
    </source>
</evidence>
<evidence type="ECO:0000313" key="2">
    <source>
        <dbReference type="EMBL" id="MBV7272527.1"/>
    </source>
</evidence>
<dbReference type="GO" id="GO:0016740">
    <property type="term" value="F:transferase activity"/>
    <property type="evidence" value="ECO:0007669"/>
    <property type="project" value="TreeGrafter"/>
</dbReference>
<dbReference type="InterPro" id="IPR041712">
    <property type="entry name" value="DHPS-like_MBL-fold"/>
</dbReference>
<gene>
    <name evidence="2" type="ORF">I6U48_06300</name>
</gene>
<proteinExistence type="predicted"/>
<dbReference type="Proteomes" id="UP000694308">
    <property type="component" value="Unassembled WGS sequence"/>
</dbReference>
<reference evidence="2" key="1">
    <citation type="submission" date="2020-12" db="EMBL/GenBank/DDBJ databases">
        <title>Clostridium thailandense sp. nov., a novel acetogenic bacterium isolated from peat land soil in Thailand.</title>
        <authorList>
            <person name="Chaikitkaew S."/>
            <person name="Birkeland N.K."/>
        </authorList>
    </citation>
    <scope>NUCLEOTIDE SEQUENCE</scope>
    <source>
        <strain evidence="2">PL3</strain>
    </source>
</reference>
<organism evidence="2 3">
    <name type="scientific">Clostridium thailandense</name>
    <dbReference type="NCBI Taxonomy" id="2794346"/>
    <lineage>
        <taxon>Bacteria</taxon>
        <taxon>Bacillati</taxon>
        <taxon>Bacillota</taxon>
        <taxon>Clostridia</taxon>
        <taxon>Eubacteriales</taxon>
        <taxon>Clostridiaceae</taxon>
        <taxon>Clostridium</taxon>
    </lineage>
</organism>